<feature type="transmembrane region" description="Helical" evidence="6">
    <location>
        <begin position="340"/>
        <end position="360"/>
    </location>
</feature>
<feature type="domain" description="NAC" evidence="7">
    <location>
        <begin position="4"/>
        <end position="154"/>
    </location>
</feature>
<evidence type="ECO:0000313" key="9">
    <source>
        <dbReference type="Proteomes" id="UP001159364"/>
    </source>
</evidence>
<dbReference type="EMBL" id="JAIWQS010000008">
    <property type="protein sequence ID" value="KAJ8898763.1"/>
    <property type="molecule type" value="Genomic_DNA"/>
</dbReference>
<dbReference type="PANTHER" id="PTHR31744">
    <property type="entry name" value="PROTEIN CUP-SHAPED COTYLEDON 2-RELATED"/>
    <property type="match status" value="1"/>
</dbReference>
<evidence type="ECO:0000256" key="4">
    <source>
        <dbReference type="ARBA" id="ARBA00023242"/>
    </source>
</evidence>
<organism evidence="8 9">
    <name type="scientific">Erythroxylum novogranatense</name>
    <dbReference type="NCBI Taxonomy" id="1862640"/>
    <lineage>
        <taxon>Eukaryota</taxon>
        <taxon>Viridiplantae</taxon>
        <taxon>Streptophyta</taxon>
        <taxon>Embryophyta</taxon>
        <taxon>Tracheophyta</taxon>
        <taxon>Spermatophyta</taxon>
        <taxon>Magnoliopsida</taxon>
        <taxon>eudicotyledons</taxon>
        <taxon>Gunneridae</taxon>
        <taxon>Pentapetalae</taxon>
        <taxon>rosids</taxon>
        <taxon>fabids</taxon>
        <taxon>Malpighiales</taxon>
        <taxon>Erythroxylaceae</taxon>
        <taxon>Erythroxylum</taxon>
    </lineage>
</organism>
<dbReference type="Gene3D" id="2.170.150.80">
    <property type="entry name" value="NAC domain"/>
    <property type="match status" value="1"/>
</dbReference>
<dbReference type="GO" id="GO:0006355">
    <property type="term" value="P:regulation of DNA-templated transcription"/>
    <property type="evidence" value="ECO:0007669"/>
    <property type="project" value="InterPro"/>
</dbReference>
<keyword evidence="3" id="KW-0804">Transcription</keyword>
<comment type="caution">
    <text evidence="8">The sequence shown here is derived from an EMBL/GenBank/DDBJ whole genome shotgun (WGS) entry which is preliminary data.</text>
</comment>
<name>A0AAV8UCC2_9ROSI</name>
<dbReference type="InterPro" id="IPR003441">
    <property type="entry name" value="NAC-dom"/>
</dbReference>
<evidence type="ECO:0000256" key="1">
    <source>
        <dbReference type="ARBA" id="ARBA00023015"/>
    </source>
</evidence>
<evidence type="ECO:0000256" key="6">
    <source>
        <dbReference type="SAM" id="Phobius"/>
    </source>
</evidence>
<keyword evidence="9" id="KW-1185">Reference proteome</keyword>
<protein>
    <recommendedName>
        <fullName evidence="7">NAC domain-containing protein</fullName>
    </recommendedName>
</protein>
<dbReference type="Proteomes" id="UP001159364">
    <property type="component" value="Linkage Group LG08"/>
</dbReference>
<feature type="region of interest" description="Disordered" evidence="5">
    <location>
        <begin position="254"/>
        <end position="275"/>
    </location>
</feature>
<keyword evidence="6" id="KW-0812">Transmembrane</keyword>
<evidence type="ECO:0000256" key="3">
    <source>
        <dbReference type="ARBA" id="ARBA00023163"/>
    </source>
</evidence>
<proteinExistence type="predicted"/>
<dbReference type="AlphaFoldDB" id="A0AAV8UCC2"/>
<evidence type="ECO:0000256" key="5">
    <source>
        <dbReference type="SAM" id="MobiDB-lite"/>
    </source>
</evidence>
<keyword evidence="6" id="KW-1133">Transmembrane helix</keyword>
<sequence length="362" mass="41097">MEEQLVGFRFHPTDEEIINHYLKLKMDGDDSQVANVIGEIELARVEPWELPGLSRLQSNDQVWYFFYRLDYKYSNSKRANRSTKSGFWKATGKIRHVKAKDTGEDIGTKRTLVFYRKEGRDSKPVKTDWIIHEYQAKTRLPNQTEYFVCKLKNKAEVQTDVSVSPCEEGEPSSSVAFGFDNEAGHYANLEGISTDYIGATIDCFSNDPQVYNSEDDLDPEKLADSFLVDPGPDAVGTYKYQHHTRGVAECEGPSQRRIQPQGKTAPKMPEKPQGPQRVNTAFGFSKESSVVDSKQYRRLVGGAPVTALTRSKRLVSNERKDILIRFETLVSGHEPSPPSVYIVNILVALVLFIIILWEMFPF</sequence>
<keyword evidence="2" id="KW-0238">DNA-binding</keyword>
<keyword evidence="4" id="KW-0539">Nucleus</keyword>
<gene>
    <name evidence="8" type="ORF">K2173_005074</name>
</gene>
<evidence type="ECO:0000313" key="8">
    <source>
        <dbReference type="EMBL" id="KAJ8898763.1"/>
    </source>
</evidence>
<reference evidence="8 9" key="1">
    <citation type="submission" date="2021-09" db="EMBL/GenBank/DDBJ databases">
        <title>Genomic insights and catalytic innovation underlie evolution of tropane alkaloids biosynthesis.</title>
        <authorList>
            <person name="Wang Y.-J."/>
            <person name="Tian T."/>
            <person name="Huang J.-P."/>
            <person name="Huang S.-X."/>
        </authorList>
    </citation>
    <scope>NUCLEOTIDE SEQUENCE [LARGE SCALE GENOMIC DNA]</scope>
    <source>
        <strain evidence="8">KIB-2018</strain>
        <tissue evidence="8">Leaf</tissue>
    </source>
</reference>
<evidence type="ECO:0000256" key="2">
    <source>
        <dbReference type="ARBA" id="ARBA00023125"/>
    </source>
</evidence>
<dbReference type="InterPro" id="IPR036093">
    <property type="entry name" value="NAC_dom_sf"/>
</dbReference>
<dbReference type="PROSITE" id="PS51005">
    <property type="entry name" value="NAC"/>
    <property type="match status" value="1"/>
</dbReference>
<keyword evidence="1" id="KW-0805">Transcription regulation</keyword>
<dbReference type="Pfam" id="PF02365">
    <property type="entry name" value="NAM"/>
    <property type="match status" value="1"/>
</dbReference>
<accession>A0AAV8UCC2</accession>
<keyword evidence="6" id="KW-0472">Membrane</keyword>
<evidence type="ECO:0000259" key="7">
    <source>
        <dbReference type="PROSITE" id="PS51005"/>
    </source>
</evidence>
<dbReference type="GO" id="GO:0003677">
    <property type="term" value="F:DNA binding"/>
    <property type="evidence" value="ECO:0007669"/>
    <property type="project" value="UniProtKB-KW"/>
</dbReference>
<dbReference type="SUPFAM" id="SSF101941">
    <property type="entry name" value="NAC domain"/>
    <property type="match status" value="1"/>
</dbReference>